<organism evidence="1 2">
    <name type="scientific">Acetohalobium arabaticum (strain ATCC 49924 / DSM 5501 / Z-7288)</name>
    <dbReference type="NCBI Taxonomy" id="574087"/>
    <lineage>
        <taxon>Bacteria</taxon>
        <taxon>Bacillati</taxon>
        <taxon>Bacillota</taxon>
        <taxon>Clostridia</taxon>
        <taxon>Halanaerobiales</taxon>
        <taxon>Halobacteroidaceae</taxon>
        <taxon>Acetohalobium</taxon>
    </lineage>
</organism>
<dbReference type="STRING" id="574087.Acear_1764"/>
<name>D9QRX8_ACEAZ</name>
<reference evidence="1 2" key="1">
    <citation type="journal article" date="2010" name="Stand. Genomic Sci.">
        <title>Complete genome sequence of Acetohalobium arabaticum type strain (Z-7288).</title>
        <authorList>
            <person name="Sikorski J."/>
            <person name="Lapidus A."/>
            <person name="Chertkov O."/>
            <person name="Lucas S."/>
            <person name="Copeland A."/>
            <person name="Glavina Del Rio T."/>
            <person name="Nolan M."/>
            <person name="Tice H."/>
            <person name="Cheng J.F."/>
            <person name="Han C."/>
            <person name="Brambilla E."/>
            <person name="Pitluck S."/>
            <person name="Liolios K."/>
            <person name="Ivanova N."/>
            <person name="Mavromatis K."/>
            <person name="Mikhailova N."/>
            <person name="Pati A."/>
            <person name="Bruce D."/>
            <person name="Detter C."/>
            <person name="Tapia R."/>
            <person name="Goodwin L."/>
            <person name="Chen A."/>
            <person name="Palaniappan K."/>
            <person name="Land M."/>
            <person name="Hauser L."/>
            <person name="Chang Y.J."/>
            <person name="Jeffries C.D."/>
            <person name="Rohde M."/>
            <person name="Goker M."/>
            <person name="Spring S."/>
            <person name="Woyke T."/>
            <person name="Bristow J."/>
            <person name="Eisen J.A."/>
            <person name="Markowitz V."/>
            <person name="Hugenholtz P."/>
            <person name="Kyrpides N.C."/>
            <person name="Klenk H.P."/>
        </authorList>
    </citation>
    <scope>NUCLEOTIDE SEQUENCE [LARGE SCALE GENOMIC DNA]</scope>
    <source>
        <strain evidence="2">ATCC 49924 / DSM 5501 / Z-7288</strain>
    </source>
</reference>
<accession>D9QRX8</accession>
<dbReference type="Proteomes" id="UP000001661">
    <property type="component" value="Chromosome"/>
</dbReference>
<keyword evidence="2" id="KW-1185">Reference proteome</keyword>
<proteinExistence type="predicted"/>
<dbReference type="AlphaFoldDB" id="D9QRX8"/>
<gene>
    <name evidence="1" type="ordered locus">Acear_1764</name>
</gene>
<sequence length="341" mass="37882">MCKNEQGSVIFLALLTITVLMTMVTASSYMLNNEIKINTYNIDRVQALYTAEAGIEKVINEINFTITEDELKGKLSDFNIANSTCEYLEIVKDENEFKIIVKGKAENNAKRKIKATIALVNVYSEKPFIYGTDFIINENSESNGNNGEDNSNLSNSGQQVNELDAIDDDVYDDYINDKNVIEKADGYNGDLDLNSGEVVYIKGKGTLNDIEVSYSEGDNLPVVVVDDDLTLDNIHEVNNIVLMIKGNFKYKTTGKGTLKNTYIYSEGNVTFKGHAKEESPGNSDEINGPFTFKGQCVAESNVKFKISTNKKNQTINYLSPRENGVPSDISGIKITSWQEVN</sequence>
<dbReference type="EMBL" id="CP002105">
    <property type="protein sequence ID" value="ADL13269.1"/>
    <property type="molecule type" value="Genomic_DNA"/>
</dbReference>
<protein>
    <recommendedName>
        <fullName evidence="3">Type 4 fimbrial biogenesis protein PilX N-terminal domain-containing protein</fullName>
    </recommendedName>
</protein>
<dbReference type="RefSeq" id="WP_013278714.1">
    <property type="nucleotide sequence ID" value="NC_014378.1"/>
</dbReference>
<dbReference type="HOGENOM" id="CLU_812871_0_0_9"/>
<evidence type="ECO:0008006" key="3">
    <source>
        <dbReference type="Google" id="ProtNLM"/>
    </source>
</evidence>
<evidence type="ECO:0000313" key="1">
    <source>
        <dbReference type="EMBL" id="ADL13269.1"/>
    </source>
</evidence>
<dbReference type="KEGG" id="aar:Acear_1764"/>
<evidence type="ECO:0000313" key="2">
    <source>
        <dbReference type="Proteomes" id="UP000001661"/>
    </source>
</evidence>